<proteinExistence type="predicted"/>
<evidence type="ECO:0000259" key="3">
    <source>
        <dbReference type="SMART" id="SM00642"/>
    </source>
</evidence>
<dbReference type="Gene3D" id="3.90.400.10">
    <property type="entry name" value="Oligo-1,6-glucosidase, Domain 2"/>
    <property type="match status" value="1"/>
</dbReference>
<dbReference type="Pfam" id="PF16028">
    <property type="entry name" value="SLC3A2_N"/>
    <property type="match status" value="1"/>
</dbReference>
<dbReference type="InterPro" id="IPR045857">
    <property type="entry name" value="O16G_dom_2"/>
</dbReference>
<evidence type="ECO:0000256" key="2">
    <source>
        <dbReference type="SAM" id="Phobius"/>
    </source>
</evidence>
<dbReference type="InterPro" id="IPR031984">
    <property type="entry name" value="SLC3A2_N"/>
</dbReference>
<dbReference type="AlphaFoldDB" id="A0A7J7KJY7"/>
<dbReference type="Gene3D" id="2.60.40.1180">
    <property type="entry name" value="Golgi alpha-mannosidase II"/>
    <property type="match status" value="1"/>
</dbReference>
<keyword evidence="2" id="KW-0472">Membrane</keyword>
<dbReference type="PANTHER" id="PTHR10357:SF179">
    <property type="entry name" value="NEUTRAL AND BASIC AMINO ACID TRANSPORT PROTEIN RBAT"/>
    <property type="match status" value="1"/>
</dbReference>
<dbReference type="Proteomes" id="UP000593567">
    <property type="component" value="Unassembled WGS sequence"/>
</dbReference>
<dbReference type="InterPro" id="IPR013780">
    <property type="entry name" value="Glyco_hydro_b"/>
</dbReference>
<dbReference type="SMART" id="SM00642">
    <property type="entry name" value="Aamy"/>
    <property type="match status" value="1"/>
</dbReference>
<feature type="transmembrane region" description="Helical" evidence="2">
    <location>
        <begin position="98"/>
        <end position="119"/>
    </location>
</feature>
<dbReference type="Pfam" id="PF00128">
    <property type="entry name" value="Alpha-amylase"/>
    <property type="match status" value="1"/>
</dbReference>
<protein>
    <submittedName>
        <fullName evidence="4">SLC3A1</fullName>
    </submittedName>
</protein>
<comment type="caution">
    <text evidence="4">The sequence shown here is derived from an EMBL/GenBank/DDBJ whole genome shotgun (WGS) entry which is preliminary data.</text>
</comment>
<dbReference type="InterPro" id="IPR006047">
    <property type="entry name" value="GH13_cat_dom"/>
</dbReference>
<dbReference type="FunFam" id="3.90.400.10:FF:000001">
    <property type="entry name" value="Maltase A3, isoform A"/>
    <property type="match status" value="1"/>
</dbReference>
<name>A0A7J7KJY7_BUGNE</name>
<keyword evidence="5" id="KW-1185">Reference proteome</keyword>
<evidence type="ECO:0000256" key="1">
    <source>
        <dbReference type="ARBA" id="ARBA00023180"/>
    </source>
</evidence>
<sequence length="663" mass="74732">MITLPGYYIIILYTSYSSLQAVCTSGKMSNNQENVKDAESQATSADDVTALSTSEQKVKISDARDFTSKELPPPYAGMGKEMVLHHSGTPGWKRARKILLLVFWGSWVALLGSVIYITVTHPRCKLRPSMQWWQKTSFYHIYPATYLDSDGDGSGDLNGIKSKLDYIKGLHVETIWLGAFYKSPLEDYGYDVSDYRDVDGRYGSLEDFDGLLEQIHAEGLKLVIDFIPNHSSDKHTWFERSVARDPLYDNYYIWRDCGTQTNLSLPNNWLSISGDPAWTYHPIRGQCYFHQYLPSMPDLNLRNEDVRVELDNILRYWLDRGVDGVKVDSADRLFEDLYLRDEVSTNPSAVKDYDSLHHNMTRNQPEVLDMLNRWRGVLDSYGSPDRIMVTDTVGSPGDLKDYYGKTRNGGAHLPLNHELVQVTNVTNGIAISELISGSLDNLPESSTIHWMLGEQNGHRVASRVGLDKLDILHMLLLLLPGVPTSYYGDEIGMTSASSSTYLNRGLSRSVMQWNPDYQKCSGFSTNCSNILVNPSAATYNVQNETVDLSSHLTVFRNLTELRLEDTFVYGEFAEHIVTENIYSFRRYFDGMDTYLVSINAGDIAETVDMSTKVVDGSTQATVVALTGNVTEYSLDQEVDLSEIKLSPGQGVVVSWPYVIKQYL</sequence>
<dbReference type="InterPro" id="IPR017853">
    <property type="entry name" value="GH"/>
</dbReference>
<dbReference type="GO" id="GO:0005975">
    <property type="term" value="P:carbohydrate metabolic process"/>
    <property type="evidence" value="ECO:0007669"/>
    <property type="project" value="InterPro"/>
</dbReference>
<organism evidence="4 5">
    <name type="scientific">Bugula neritina</name>
    <name type="common">Brown bryozoan</name>
    <name type="synonym">Sertularia neritina</name>
    <dbReference type="NCBI Taxonomy" id="10212"/>
    <lineage>
        <taxon>Eukaryota</taxon>
        <taxon>Metazoa</taxon>
        <taxon>Spiralia</taxon>
        <taxon>Lophotrochozoa</taxon>
        <taxon>Bryozoa</taxon>
        <taxon>Gymnolaemata</taxon>
        <taxon>Cheilostomatida</taxon>
        <taxon>Flustrina</taxon>
        <taxon>Buguloidea</taxon>
        <taxon>Bugulidae</taxon>
        <taxon>Bugula</taxon>
    </lineage>
</organism>
<accession>A0A7J7KJY7</accession>
<dbReference type="SUPFAM" id="SSF51445">
    <property type="entry name" value="(Trans)glycosidases"/>
    <property type="match status" value="1"/>
</dbReference>
<keyword evidence="1" id="KW-0325">Glycoprotein</keyword>
<evidence type="ECO:0000313" key="4">
    <source>
        <dbReference type="EMBL" id="KAF6039022.1"/>
    </source>
</evidence>
<dbReference type="Gene3D" id="3.20.20.80">
    <property type="entry name" value="Glycosidases"/>
    <property type="match status" value="1"/>
</dbReference>
<keyword evidence="2" id="KW-1133">Transmembrane helix</keyword>
<reference evidence="4" key="1">
    <citation type="submission" date="2020-06" db="EMBL/GenBank/DDBJ databases">
        <title>Draft genome of Bugula neritina, a colonial animal packing powerful symbionts and potential medicines.</title>
        <authorList>
            <person name="Rayko M."/>
        </authorList>
    </citation>
    <scope>NUCLEOTIDE SEQUENCE [LARGE SCALE GENOMIC DNA]</scope>
    <source>
        <strain evidence="4">Kwan_BN1</strain>
    </source>
</reference>
<evidence type="ECO:0000313" key="5">
    <source>
        <dbReference type="Proteomes" id="UP000593567"/>
    </source>
</evidence>
<dbReference type="EMBL" id="VXIV02000317">
    <property type="protein sequence ID" value="KAF6039022.1"/>
    <property type="molecule type" value="Genomic_DNA"/>
</dbReference>
<dbReference type="PANTHER" id="PTHR10357">
    <property type="entry name" value="ALPHA-AMYLASE FAMILY MEMBER"/>
    <property type="match status" value="1"/>
</dbReference>
<gene>
    <name evidence="4" type="ORF">EB796_002677</name>
</gene>
<feature type="domain" description="Glycosyl hydrolase family 13 catalytic" evidence="3">
    <location>
        <begin position="140"/>
        <end position="524"/>
    </location>
</feature>
<keyword evidence="2" id="KW-0812">Transmembrane</keyword>
<dbReference type="OrthoDB" id="1740265at2759"/>